<name>A0A381WDQ7_9ZZZZ</name>
<proteinExistence type="predicted"/>
<evidence type="ECO:0000259" key="1">
    <source>
        <dbReference type="Pfam" id="PF04273"/>
    </source>
</evidence>
<dbReference type="GO" id="GO:0016787">
    <property type="term" value="F:hydrolase activity"/>
    <property type="evidence" value="ECO:0007669"/>
    <property type="project" value="InterPro"/>
</dbReference>
<sequence>MSIVHRTVRSPLLAGGLFFGLALGFWTPATLGAQEAPEGVRNYTRIDATVACAGATPAEAMPALKQLGFASVINFRTAEEEGANIGASQAAATEAGLKYIHIPFRAPNPDVTEEFLAAIADTANQPAYIHCASANRVGAMWFIKRVKQDGWDQERAMAEAETIGLRSERLKEFATEYVAQ</sequence>
<reference evidence="2" key="1">
    <citation type="submission" date="2018-05" db="EMBL/GenBank/DDBJ databases">
        <authorList>
            <person name="Lanie J.A."/>
            <person name="Ng W.-L."/>
            <person name="Kazmierczak K.M."/>
            <person name="Andrzejewski T.M."/>
            <person name="Davidsen T.M."/>
            <person name="Wayne K.J."/>
            <person name="Tettelin H."/>
            <person name="Glass J.I."/>
            <person name="Rusch D."/>
            <person name="Podicherti R."/>
            <person name="Tsui H.-C.T."/>
            <person name="Winkler M.E."/>
        </authorList>
    </citation>
    <scope>NUCLEOTIDE SEQUENCE</scope>
</reference>
<gene>
    <name evidence="2" type="ORF">METZ01_LOCUS103524</name>
</gene>
<organism evidence="2">
    <name type="scientific">marine metagenome</name>
    <dbReference type="NCBI Taxonomy" id="408172"/>
    <lineage>
        <taxon>unclassified sequences</taxon>
        <taxon>metagenomes</taxon>
        <taxon>ecological metagenomes</taxon>
    </lineage>
</organism>
<feature type="domain" description="Beta-lactamase hydrolase-like protein phosphatase-like" evidence="1">
    <location>
        <begin position="60"/>
        <end position="144"/>
    </location>
</feature>
<dbReference type="Gene3D" id="3.90.190.10">
    <property type="entry name" value="Protein tyrosine phosphatase superfamily"/>
    <property type="match status" value="1"/>
</dbReference>
<dbReference type="SUPFAM" id="SSF52799">
    <property type="entry name" value="(Phosphotyrosine protein) phosphatases II"/>
    <property type="match status" value="1"/>
</dbReference>
<dbReference type="InterPro" id="IPR005939">
    <property type="entry name" value="BLH_phosphatase-like"/>
</dbReference>
<accession>A0A381WDQ7</accession>
<evidence type="ECO:0000313" key="2">
    <source>
        <dbReference type="EMBL" id="SVA50670.1"/>
    </source>
</evidence>
<dbReference type="EMBL" id="UINC01011484">
    <property type="protein sequence ID" value="SVA50670.1"/>
    <property type="molecule type" value="Genomic_DNA"/>
</dbReference>
<dbReference type="Pfam" id="PF04273">
    <property type="entry name" value="BLH_phosphatase"/>
    <property type="match status" value="1"/>
</dbReference>
<dbReference type="InterPro" id="IPR029021">
    <property type="entry name" value="Prot-tyrosine_phosphatase-like"/>
</dbReference>
<protein>
    <recommendedName>
        <fullName evidence="1">Beta-lactamase hydrolase-like protein phosphatase-like domain-containing protein</fullName>
    </recommendedName>
</protein>
<dbReference type="AlphaFoldDB" id="A0A381WDQ7"/>